<gene>
    <name evidence="1" type="ORF">FJ651_02285</name>
</gene>
<dbReference type="EMBL" id="VHIQ01000001">
    <property type="protein sequence ID" value="TPV35765.1"/>
    <property type="molecule type" value="Genomic_DNA"/>
</dbReference>
<dbReference type="SUPFAM" id="SSF53795">
    <property type="entry name" value="PEP carboxykinase-like"/>
    <property type="match status" value="1"/>
</dbReference>
<evidence type="ECO:0000313" key="1">
    <source>
        <dbReference type="EMBL" id="TPV35765.1"/>
    </source>
</evidence>
<proteinExistence type="predicted"/>
<dbReference type="Proteomes" id="UP000317332">
    <property type="component" value="Unassembled WGS sequence"/>
</dbReference>
<keyword evidence="2" id="KW-1185">Reference proteome</keyword>
<protein>
    <recommendedName>
        <fullName evidence="3">HprK-related kinase B</fullName>
    </recommendedName>
</protein>
<sequence>MNKHLAPTYQCLLNGHVVLWHQNSNNYSVVTSAFVELLGHYLDAKNSEDFMNSLQNSYGFDEATATKLETDITLQLEAANALKDSTPIAPDHYDTALAEITKCYQAFNSTFKIAAQHKGLLHYVHPALAHLECEDLNNATTEFYLSENPDGLHLFLNQQHYGSFPKKDYHLLQGRFVMLLLGAIHHQNDANWMASFHASTIAKNGKAVMLTGASGKGKSTLTALLSFNGFEFVADDVTGMLYPNLEVYSYPAAISVKAGAFEVLKKTIPEITTLPLAANHPKGSVKFLPVVQQKASHYPCQDIVFVHYSPNPITAALKPISTVTALQTLIPDTWLSPKPEHAKAFLDWLPGLKAYELHYHHNHEAIEIMEALFKN</sequence>
<comment type="caution">
    <text evidence="1">The sequence shown here is derived from an EMBL/GenBank/DDBJ whole genome shotgun (WGS) entry which is preliminary data.</text>
</comment>
<accession>A0A506PRE2</accession>
<organism evidence="1 2">
    <name type="scientific">Paucihalobacter ruber</name>
    <dbReference type="NCBI Taxonomy" id="2567861"/>
    <lineage>
        <taxon>Bacteria</taxon>
        <taxon>Pseudomonadati</taxon>
        <taxon>Bacteroidota</taxon>
        <taxon>Flavobacteriia</taxon>
        <taxon>Flavobacteriales</taxon>
        <taxon>Flavobacteriaceae</taxon>
        <taxon>Paucihalobacter</taxon>
    </lineage>
</organism>
<evidence type="ECO:0000313" key="2">
    <source>
        <dbReference type="Proteomes" id="UP000317332"/>
    </source>
</evidence>
<evidence type="ECO:0008006" key="3">
    <source>
        <dbReference type="Google" id="ProtNLM"/>
    </source>
</evidence>
<dbReference type="AlphaFoldDB" id="A0A506PRE2"/>
<dbReference type="RefSeq" id="WP_140988774.1">
    <property type="nucleotide sequence ID" value="NZ_VHIQ01000001.1"/>
</dbReference>
<dbReference type="OrthoDB" id="1116059at2"/>
<reference evidence="1 2" key="1">
    <citation type="submission" date="2019-06" db="EMBL/GenBank/DDBJ databases">
        <title>Flavobacteriaceae Paucihalobacterium erythroidium CWB-1, complete genome.</title>
        <authorList>
            <person name="Wu S."/>
        </authorList>
    </citation>
    <scope>NUCLEOTIDE SEQUENCE [LARGE SCALE GENOMIC DNA]</scope>
    <source>
        <strain evidence="1 2">CWB-1</strain>
    </source>
</reference>
<name>A0A506PRE2_9FLAO</name>
<dbReference type="InterPro" id="IPR027417">
    <property type="entry name" value="P-loop_NTPase"/>
</dbReference>
<dbReference type="Gene3D" id="3.40.50.300">
    <property type="entry name" value="P-loop containing nucleotide triphosphate hydrolases"/>
    <property type="match status" value="1"/>
</dbReference>